<protein>
    <submittedName>
        <fullName evidence="2">Uncharacterized protein</fullName>
    </submittedName>
</protein>
<keyword evidence="3" id="KW-1185">Reference proteome</keyword>
<name>A0ABS8SK75_DATST</name>
<evidence type="ECO:0000313" key="3">
    <source>
        <dbReference type="Proteomes" id="UP000823775"/>
    </source>
</evidence>
<proteinExistence type="predicted"/>
<accession>A0ABS8SK75</accession>
<evidence type="ECO:0000256" key="1">
    <source>
        <dbReference type="SAM" id="MobiDB-lite"/>
    </source>
</evidence>
<feature type="region of interest" description="Disordered" evidence="1">
    <location>
        <begin position="74"/>
        <end position="96"/>
    </location>
</feature>
<reference evidence="2 3" key="1">
    <citation type="journal article" date="2021" name="BMC Genomics">
        <title>Datura genome reveals duplications of psychoactive alkaloid biosynthetic genes and high mutation rate following tissue culture.</title>
        <authorList>
            <person name="Rajewski A."/>
            <person name="Carter-House D."/>
            <person name="Stajich J."/>
            <person name="Litt A."/>
        </authorList>
    </citation>
    <scope>NUCLEOTIDE SEQUENCE [LARGE SCALE GENOMIC DNA]</scope>
    <source>
        <strain evidence="2">AR-01</strain>
    </source>
</reference>
<dbReference type="EMBL" id="JACEIK010000551">
    <property type="protein sequence ID" value="MCD7458919.1"/>
    <property type="molecule type" value="Genomic_DNA"/>
</dbReference>
<organism evidence="2 3">
    <name type="scientific">Datura stramonium</name>
    <name type="common">Jimsonweed</name>
    <name type="synonym">Common thornapple</name>
    <dbReference type="NCBI Taxonomy" id="4076"/>
    <lineage>
        <taxon>Eukaryota</taxon>
        <taxon>Viridiplantae</taxon>
        <taxon>Streptophyta</taxon>
        <taxon>Embryophyta</taxon>
        <taxon>Tracheophyta</taxon>
        <taxon>Spermatophyta</taxon>
        <taxon>Magnoliopsida</taxon>
        <taxon>eudicotyledons</taxon>
        <taxon>Gunneridae</taxon>
        <taxon>Pentapetalae</taxon>
        <taxon>asterids</taxon>
        <taxon>lamiids</taxon>
        <taxon>Solanales</taxon>
        <taxon>Solanaceae</taxon>
        <taxon>Solanoideae</taxon>
        <taxon>Datureae</taxon>
        <taxon>Datura</taxon>
    </lineage>
</organism>
<feature type="compositionally biased region" description="Basic and acidic residues" evidence="1">
    <location>
        <begin position="74"/>
        <end position="89"/>
    </location>
</feature>
<sequence length="128" mass="14631">MSSTVSGHGCQSLPPCWFLRISILNFFPRVEIFPAMPHLHLRRRQGSVYVKKESVVGATFLKGNKGKLTVYFKQDEGGEHNGDGEGRSEGEDDAVELSKEWPENCGKFVEIERKGETGWYRYQDKEDY</sequence>
<dbReference type="Proteomes" id="UP000823775">
    <property type="component" value="Unassembled WGS sequence"/>
</dbReference>
<comment type="caution">
    <text evidence="2">The sequence shown here is derived from an EMBL/GenBank/DDBJ whole genome shotgun (WGS) entry which is preliminary data.</text>
</comment>
<gene>
    <name evidence="2" type="ORF">HAX54_039621</name>
</gene>
<evidence type="ECO:0000313" key="2">
    <source>
        <dbReference type="EMBL" id="MCD7458919.1"/>
    </source>
</evidence>